<evidence type="ECO:0000313" key="10">
    <source>
        <dbReference type="EMBL" id="KAJ9660366.1"/>
    </source>
</evidence>
<evidence type="ECO:0000313" key="11">
    <source>
        <dbReference type="Proteomes" id="UP001172684"/>
    </source>
</evidence>
<dbReference type="CDD" id="cd11051">
    <property type="entry name" value="CYP59-like"/>
    <property type="match status" value="1"/>
</dbReference>
<evidence type="ECO:0000256" key="7">
    <source>
        <dbReference type="ARBA" id="ARBA00023033"/>
    </source>
</evidence>
<dbReference type="PRINTS" id="PR00463">
    <property type="entry name" value="EP450I"/>
</dbReference>
<feature type="region of interest" description="Disordered" evidence="8">
    <location>
        <begin position="292"/>
        <end position="312"/>
    </location>
</feature>
<keyword evidence="11" id="KW-1185">Reference proteome</keyword>
<keyword evidence="4" id="KW-0479">Metal-binding</keyword>
<dbReference type="InterPro" id="IPR001128">
    <property type="entry name" value="Cyt_P450"/>
</dbReference>
<dbReference type="PANTHER" id="PTHR24305">
    <property type="entry name" value="CYTOCHROME P450"/>
    <property type="match status" value="1"/>
</dbReference>
<dbReference type="SUPFAM" id="SSF48264">
    <property type="entry name" value="Cytochrome P450"/>
    <property type="match status" value="1"/>
</dbReference>
<organism evidence="10 11">
    <name type="scientific">Coniosporium apollinis</name>
    <dbReference type="NCBI Taxonomy" id="61459"/>
    <lineage>
        <taxon>Eukaryota</taxon>
        <taxon>Fungi</taxon>
        <taxon>Dikarya</taxon>
        <taxon>Ascomycota</taxon>
        <taxon>Pezizomycotina</taxon>
        <taxon>Dothideomycetes</taxon>
        <taxon>Dothideomycetes incertae sedis</taxon>
        <taxon>Coniosporium</taxon>
    </lineage>
</organism>
<evidence type="ECO:0000256" key="1">
    <source>
        <dbReference type="ARBA" id="ARBA00001971"/>
    </source>
</evidence>
<dbReference type="Proteomes" id="UP001172684">
    <property type="component" value="Unassembled WGS sequence"/>
</dbReference>
<dbReference type="InterPro" id="IPR050121">
    <property type="entry name" value="Cytochrome_P450_monoxygenase"/>
</dbReference>
<evidence type="ECO:0000256" key="3">
    <source>
        <dbReference type="ARBA" id="ARBA00022617"/>
    </source>
</evidence>
<evidence type="ECO:0000256" key="8">
    <source>
        <dbReference type="SAM" id="MobiDB-lite"/>
    </source>
</evidence>
<keyword evidence="5" id="KW-0560">Oxidoreductase</keyword>
<dbReference type="InterPro" id="IPR002401">
    <property type="entry name" value="Cyt_P450_E_grp-I"/>
</dbReference>
<evidence type="ECO:0000256" key="2">
    <source>
        <dbReference type="ARBA" id="ARBA00005179"/>
    </source>
</evidence>
<reference evidence="10" key="1">
    <citation type="submission" date="2022-10" db="EMBL/GenBank/DDBJ databases">
        <title>Culturing micro-colonial fungi from biological soil crusts in the Mojave desert and describing Neophaeococcomyces mojavensis, and introducing the new genera and species Taxawa tesnikishii.</title>
        <authorList>
            <person name="Kurbessoian T."/>
            <person name="Stajich J.E."/>
        </authorList>
    </citation>
    <scope>NUCLEOTIDE SEQUENCE</scope>
    <source>
        <strain evidence="10">TK_1</strain>
    </source>
</reference>
<evidence type="ECO:0000256" key="5">
    <source>
        <dbReference type="ARBA" id="ARBA00023002"/>
    </source>
</evidence>
<keyword evidence="9" id="KW-1133">Transmembrane helix</keyword>
<gene>
    <name evidence="10" type="ORF">H2201_006947</name>
</gene>
<name>A0ABQ9NMR9_9PEZI</name>
<feature type="transmembrane region" description="Helical" evidence="9">
    <location>
        <begin position="6"/>
        <end position="26"/>
    </location>
</feature>
<keyword evidence="9" id="KW-0472">Membrane</keyword>
<comment type="cofactor">
    <cofactor evidence="1">
        <name>heme</name>
        <dbReference type="ChEBI" id="CHEBI:30413"/>
    </cofactor>
</comment>
<sequence length="569" mass="64100">MNVFQAHPIATAVLVLIAGLIGRFITTLYRQRRTFKDLPSPPLDPIWGHLKIMGKYSDLCPRGAHPHLYGHFIQKEYNLGPAFYLSSWPFGADALVIQDPELAQQVTTQLVLPKHETLKDVIYALSGENNMLTLEGAEWKRWRSIFNPGFSAANLMTLVPGIVDSAAVFADVLDRHAQKGDVFPLEEAATKVTVDIIGKVVLDHSFNSQESKNELVEAFLSQVRWTPSLLPANPLDPLNPMRPFMQRYNKWRMDRYLNRLLDERFASRAGAQSRKPRKKTVIDLALQSYLDPSEADERTREGPSEETPQHMDPTFRSYALDQLKLFVFAGHDTTSSTICYALHLLSTHPACLAAIRAEHDSVFGPDLSQTAALIKSSPHLLNALPYTLAVIREVLRLYPPASSVRRGLPGVYLQDPKTGEKYPTDGFLVWVHALGMHRSPDLWGPDAQAFKPERFLLENAASVPKDAWRPFEKGPRNCIGQELALLEARVILVMTVRRFDVRAAYESLGGRKEGKRETPEGLKKWVEEGLVYDVWADEAYQQLRATAKPAEGMPVRVVRRTHGSKEQRT</sequence>
<evidence type="ECO:0000256" key="9">
    <source>
        <dbReference type="SAM" id="Phobius"/>
    </source>
</evidence>
<keyword evidence="6" id="KW-0408">Iron</keyword>
<keyword evidence="3" id="KW-0349">Heme</keyword>
<dbReference type="Gene3D" id="1.10.630.10">
    <property type="entry name" value="Cytochrome P450"/>
    <property type="match status" value="1"/>
</dbReference>
<proteinExistence type="predicted"/>
<accession>A0ABQ9NMR9</accession>
<dbReference type="PANTHER" id="PTHR24305:SF107">
    <property type="entry name" value="P450, PUTATIVE (EUROFUNG)-RELATED"/>
    <property type="match status" value="1"/>
</dbReference>
<evidence type="ECO:0008006" key="12">
    <source>
        <dbReference type="Google" id="ProtNLM"/>
    </source>
</evidence>
<dbReference type="InterPro" id="IPR036396">
    <property type="entry name" value="Cyt_P450_sf"/>
</dbReference>
<dbReference type="EMBL" id="JAPDRL010000066">
    <property type="protein sequence ID" value="KAJ9660366.1"/>
    <property type="molecule type" value="Genomic_DNA"/>
</dbReference>
<protein>
    <recommendedName>
        <fullName evidence="12">Cytochrome P450</fullName>
    </recommendedName>
</protein>
<comment type="pathway">
    <text evidence="2">Secondary metabolite biosynthesis.</text>
</comment>
<evidence type="ECO:0000256" key="6">
    <source>
        <dbReference type="ARBA" id="ARBA00023004"/>
    </source>
</evidence>
<evidence type="ECO:0000256" key="4">
    <source>
        <dbReference type="ARBA" id="ARBA00022723"/>
    </source>
</evidence>
<keyword evidence="9" id="KW-0812">Transmembrane</keyword>
<keyword evidence="7" id="KW-0503">Monooxygenase</keyword>
<dbReference type="Pfam" id="PF00067">
    <property type="entry name" value="p450"/>
    <property type="match status" value="1"/>
</dbReference>
<feature type="compositionally biased region" description="Basic and acidic residues" evidence="8">
    <location>
        <begin position="295"/>
        <end position="309"/>
    </location>
</feature>
<dbReference type="PRINTS" id="PR00385">
    <property type="entry name" value="P450"/>
</dbReference>
<comment type="caution">
    <text evidence="10">The sequence shown here is derived from an EMBL/GenBank/DDBJ whole genome shotgun (WGS) entry which is preliminary data.</text>
</comment>